<comment type="subcellular location">
    <subcellularLocation>
        <location evidence="1">Nucleus</location>
    </subcellularLocation>
</comment>
<organism evidence="14 15">
    <name type="scientific">Coemansia thaxteri</name>
    <dbReference type="NCBI Taxonomy" id="2663907"/>
    <lineage>
        <taxon>Eukaryota</taxon>
        <taxon>Fungi</taxon>
        <taxon>Fungi incertae sedis</taxon>
        <taxon>Zoopagomycota</taxon>
        <taxon>Kickxellomycotina</taxon>
        <taxon>Kickxellomycetes</taxon>
        <taxon>Kickxellales</taxon>
        <taxon>Kickxellaceae</taxon>
        <taxon>Coemansia</taxon>
    </lineage>
</organism>
<feature type="domain" description="Pre-mRNA-splicing factor Syf1-like N-terminal HAT-repeats" evidence="13">
    <location>
        <begin position="16"/>
        <end position="170"/>
    </location>
</feature>
<comment type="similarity">
    <text evidence="2">Belongs to the crooked-neck family.</text>
</comment>
<feature type="domain" description="Pre-mRNA-splicing factor SYF1 central HAT repeats" evidence="11">
    <location>
        <begin position="176"/>
        <end position="353"/>
    </location>
</feature>
<dbReference type="FunFam" id="1.25.40.10:FF:000137">
    <property type="entry name" value="Pre-mRNA-splicing factor syf1"/>
    <property type="match status" value="1"/>
</dbReference>
<comment type="function">
    <text evidence="8">Involved in pre-mRNA splicing and cell cycle progression.</text>
</comment>
<keyword evidence="7" id="KW-0539">Nucleus</keyword>
<gene>
    <name evidence="14" type="primary">SYF1</name>
    <name evidence="14" type="ORF">H4R26_001196</name>
</gene>
<dbReference type="InterPro" id="IPR011990">
    <property type="entry name" value="TPR-like_helical_dom_sf"/>
</dbReference>
<dbReference type="Pfam" id="PF23233">
    <property type="entry name" value="HAT_Syf1_CNRKL1_N"/>
    <property type="match status" value="1"/>
</dbReference>
<dbReference type="InterPro" id="IPR055430">
    <property type="entry name" value="HAT_Syf1_CNRKL1_C"/>
</dbReference>
<evidence type="ECO:0000256" key="9">
    <source>
        <dbReference type="ARBA" id="ARBA00039472"/>
    </source>
</evidence>
<evidence type="ECO:0000256" key="5">
    <source>
        <dbReference type="ARBA" id="ARBA00022737"/>
    </source>
</evidence>
<keyword evidence="3" id="KW-0507">mRNA processing</keyword>
<comment type="caution">
    <text evidence="14">The sequence shown here is derived from an EMBL/GenBank/DDBJ whole genome shotgun (WGS) entry which is preliminary data.</text>
</comment>
<dbReference type="EMBL" id="JANBQF010000049">
    <property type="protein sequence ID" value="KAJ2006751.1"/>
    <property type="molecule type" value="Genomic_DNA"/>
</dbReference>
<evidence type="ECO:0000256" key="1">
    <source>
        <dbReference type="ARBA" id="ARBA00004123"/>
    </source>
</evidence>
<evidence type="ECO:0000256" key="10">
    <source>
        <dbReference type="ARBA" id="ARBA00067212"/>
    </source>
</evidence>
<evidence type="ECO:0000259" key="13">
    <source>
        <dbReference type="Pfam" id="PF23233"/>
    </source>
</evidence>
<keyword evidence="15" id="KW-1185">Reference proteome</keyword>
<dbReference type="Gene3D" id="1.25.40.10">
    <property type="entry name" value="Tetratricopeptide repeat domain"/>
    <property type="match status" value="2"/>
</dbReference>
<reference evidence="14" key="1">
    <citation type="submission" date="2022-07" db="EMBL/GenBank/DDBJ databases">
        <title>Phylogenomic reconstructions and comparative analyses of Kickxellomycotina fungi.</title>
        <authorList>
            <person name="Reynolds N.K."/>
            <person name="Stajich J.E."/>
            <person name="Barry K."/>
            <person name="Grigoriev I.V."/>
            <person name="Crous P."/>
            <person name="Smith M.E."/>
        </authorList>
    </citation>
    <scope>NUCLEOTIDE SEQUENCE</scope>
    <source>
        <strain evidence="14">IMI 214461</strain>
    </source>
</reference>
<dbReference type="Pfam" id="PF23231">
    <property type="entry name" value="HAT_Syf1_CNRKL1_C"/>
    <property type="match status" value="1"/>
</dbReference>
<keyword evidence="4" id="KW-0747">Spliceosome</keyword>
<accession>A0A9W8BH87</accession>
<dbReference type="Proteomes" id="UP001150907">
    <property type="component" value="Unassembled WGS sequence"/>
</dbReference>
<keyword evidence="5" id="KW-0677">Repeat</keyword>
<evidence type="ECO:0000256" key="2">
    <source>
        <dbReference type="ARBA" id="ARBA00008644"/>
    </source>
</evidence>
<dbReference type="PANTHER" id="PTHR11246:SF5">
    <property type="entry name" value="PRE-MRNA-SPLICING FACTOR SYF1"/>
    <property type="match status" value="1"/>
</dbReference>
<dbReference type="InterPro" id="IPR003107">
    <property type="entry name" value="HAT"/>
</dbReference>
<keyword evidence="6" id="KW-0508">mRNA splicing</keyword>
<dbReference type="PANTHER" id="PTHR11246">
    <property type="entry name" value="PRE-MRNA SPLICING FACTOR"/>
    <property type="match status" value="1"/>
</dbReference>
<dbReference type="GO" id="GO:0071007">
    <property type="term" value="C:U2-type catalytic step 2 spliceosome"/>
    <property type="evidence" value="ECO:0007669"/>
    <property type="project" value="TreeGrafter"/>
</dbReference>
<dbReference type="OrthoDB" id="10067343at2759"/>
<proteinExistence type="inferred from homology"/>
<feature type="domain" description="Pre-mRNA-splicing factor Syf1/CRNKL1-like C-terminal HAT-repeats" evidence="12">
    <location>
        <begin position="382"/>
        <end position="770"/>
    </location>
</feature>
<dbReference type="AlphaFoldDB" id="A0A9W8BH87"/>
<dbReference type="GO" id="GO:0071014">
    <property type="term" value="C:post-mRNA release spliceosomal complex"/>
    <property type="evidence" value="ECO:0007669"/>
    <property type="project" value="TreeGrafter"/>
</dbReference>
<dbReference type="FunFam" id="1.25.40.10:FF:000023">
    <property type="entry name" value="Pre-mRNA-splicing factor SYF1"/>
    <property type="match status" value="1"/>
</dbReference>
<protein>
    <recommendedName>
        <fullName evidence="9">Pre-mRNA-splicing factor SYF1</fullName>
    </recommendedName>
    <alternativeName>
        <fullName evidence="10">Pre-mRNA-splicing factor syf1</fullName>
    </alternativeName>
</protein>
<evidence type="ECO:0000256" key="8">
    <source>
        <dbReference type="ARBA" id="ARBA00037272"/>
    </source>
</evidence>
<evidence type="ECO:0000259" key="12">
    <source>
        <dbReference type="Pfam" id="PF23231"/>
    </source>
</evidence>
<dbReference type="GO" id="GO:0000349">
    <property type="term" value="P:generation of catalytic spliceosome for first transesterification step"/>
    <property type="evidence" value="ECO:0007669"/>
    <property type="project" value="TreeGrafter"/>
</dbReference>
<name>A0A9W8BH87_9FUNG</name>
<dbReference type="SUPFAM" id="SSF48452">
    <property type="entry name" value="TPR-like"/>
    <property type="match status" value="4"/>
</dbReference>
<evidence type="ECO:0000313" key="14">
    <source>
        <dbReference type="EMBL" id="KAJ2006751.1"/>
    </source>
</evidence>
<dbReference type="InterPro" id="IPR055433">
    <property type="entry name" value="HAT_Syf1-like_N"/>
</dbReference>
<dbReference type="InterPro" id="IPR045075">
    <property type="entry name" value="Syf1-like"/>
</dbReference>
<evidence type="ECO:0000256" key="6">
    <source>
        <dbReference type="ARBA" id="ARBA00023187"/>
    </source>
</evidence>
<dbReference type="Pfam" id="PF23220">
    <property type="entry name" value="HAT_Syf1_M"/>
    <property type="match status" value="1"/>
</dbReference>
<evidence type="ECO:0000259" key="11">
    <source>
        <dbReference type="Pfam" id="PF23220"/>
    </source>
</evidence>
<sequence>MAADQDLDQAADITDDDLRFEEEVARAPYAVKTWQRYIDHKRAGAARGLTVVFERAVQRLPGSYKLWRQYLAHREAQLRAGSDDPRKVALCFERALLLLHKMPRVWIMYGEHAARQADVTAARRVYDRALRALPVTQHARVWPAFLQLARRVGGLTAERVYARYVRMWPDRAEESVAWCVRARRWAPAARQLVEALDAGVGDAAALWRQLARILQAQPGAVAALRVEPLLRAGIARNDAGELWAALANHLIARGLIAQARDVYEEAVARVATLRDFALVFDAYAAFEEAGVAAALEAAASSSSAEQGSLDLRLLRLERLMDRRAFLANDVVLRQSPHSVAAWLRRAALWDERRLQAADDETRDACARRVVETFEDAVARVAPAKASGGAVGDLWLAYARHYGSEETVAEFRRVMDRAVAAPLRSAGELAALYVAYAEAELARGSVDGARRVLAGATAQPAKARATVDFRDESVPAQQRVFKSLRVWALLIDIEEGVGTVDAARCAYERVLELRIATPQTVVNYARFLEDHAFFEDSFRAYERGIAAFGYPVAAELWDVYLARFVARYGAKRIERARDLFEQALDACPAQYARPIFLAYGRLEEELAGAPRRALRVYERATRGVAKEGRLEMFRFYAAKTAEFLGLPATRAVYERGVAELPDDADVAALAIDFAAAERRLGEIDRARALFAYAAPLVDPRRTQAPPLWSAWHEFEVQHGNEDTFKEMLRLKRSAHARFNTDARSLAAVEVEQKERVSSSAVAAAASAEVEAEVAPNPDALAIEIDDDDL</sequence>
<dbReference type="InterPro" id="IPR056350">
    <property type="entry name" value="HAT_Syf1_central"/>
</dbReference>
<evidence type="ECO:0000256" key="3">
    <source>
        <dbReference type="ARBA" id="ARBA00022664"/>
    </source>
</evidence>
<evidence type="ECO:0000256" key="7">
    <source>
        <dbReference type="ARBA" id="ARBA00023242"/>
    </source>
</evidence>
<evidence type="ECO:0000313" key="15">
    <source>
        <dbReference type="Proteomes" id="UP001150907"/>
    </source>
</evidence>
<dbReference type="GO" id="GO:0000974">
    <property type="term" value="C:Prp19 complex"/>
    <property type="evidence" value="ECO:0007669"/>
    <property type="project" value="TreeGrafter"/>
</dbReference>
<dbReference type="SMART" id="SM00386">
    <property type="entry name" value="HAT"/>
    <property type="match status" value="9"/>
</dbReference>
<evidence type="ECO:0000256" key="4">
    <source>
        <dbReference type="ARBA" id="ARBA00022728"/>
    </source>
</evidence>